<dbReference type="InterPro" id="IPR012340">
    <property type="entry name" value="NA-bd_OB-fold"/>
</dbReference>
<name>A0A6L2JTT4_TANCI</name>
<dbReference type="SUPFAM" id="SSF50249">
    <property type="entry name" value="Nucleic acid-binding proteins"/>
    <property type="match status" value="1"/>
</dbReference>
<feature type="domain" description="Replication factor A C-terminal" evidence="1">
    <location>
        <begin position="32"/>
        <end position="99"/>
    </location>
</feature>
<accession>A0A6L2JTT4</accession>
<evidence type="ECO:0000313" key="2">
    <source>
        <dbReference type="EMBL" id="GEU40149.1"/>
    </source>
</evidence>
<reference evidence="2" key="1">
    <citation type="journal article" date="2019" name="Sci. Rep.">
        <title>Draft genome of Tanacetum cinerariifolium, the natural source of mosquito coil.</title>
        <authorList>
            <person name="Yamashiro T."/>
            <person name="Shiraishi A."/>
            <person name="Satake H."/>
            <person name="Nakayama K."/>
        </authorList>
    </citation>
    <scope>NUCLEOTIDE SEQUENCE</scope>
</reference>
<dbReference type="Pfam" id="PF08646">
    <property type="entry name" value="Rep_fac-A_C"/>
    <property type="match status" value="1"/>
</dbReference>
<dbReference type="Gene3D" id="2.40.50.140">
    <property type="entry name" value="Nucleic acid-binding proteins"/>
    <property type="match status" value="1"/>
</dbReference>
<gene>
    <name evidence="2" type="ORF">Tci_012127</name>
</gene>
<sequence length="183" mass="20609">MWARNRKNDVRIANVRTRKGWNFPSRGSENYKKGATRKLGKFWCDSCNKCVKILVLRYRLELDITDDTANAVVVMFDEPATTLVGCSAESVMEDDDEQTSLAPCIPLKLSLIPIMSMGPLKVSHKRDKPRELILRIQTVRTQAIQLCMLLTRKKGLVIEDSDAEANCATAEGGTRKKDGRHSK</sequence>
<evidence type="ECO:0000259" key="1">
    <source>
        <dbReference type="Pfam" id="PF08646"/>
    </source>
</evidence>
<comment type="caution">
    <text evidence="2">The sequence shown here is derived from an EMBL/GenBank/DDBJ whole genome shotgun (WGS) entry which is preliminary data.</text>
</comment>
<dbReference type="AlphaFoldDB" id="A0A6L2JTT4"/>
<dbReference type="InterPro" id="IPR013955">
    <property type="entry name" value="Rep_factor-A_C"/>
</dbReference>
<organism evidence="2">
    <name type="scientific">Tanacetum cinerariifolium</name>
    <name type="common">Dalmatian daisy</name>
    <name type="synonym">Chrysanthemum cinerariifolium</name>
    <dbReference type="NCBI Taxonomy" id="118510"/>
    <lineage>
        <taxon>Eukaryota</taxon>
        <taxon>Viridiplantae</taxon>
        <taxon>Streptophyta</taxon>
        <taxon>Embryophyta</taxon>
        <taxon>Tracheophyta</taxon>
        <taxon>Spermatophyta</taxon>
        <taxon>Magnoliopsida</taxon>
        <taxon>eudicotyledons</taxon>
        <taxon>Gunneridae</taxon>
        <taxon>Pentapetalae</taxon>
        <taxon>asterids</taxon>
        <taxon>campanulids</taxon>
        <taxon>Asterales</taxon>
        <taxon>Asteraceae</taxon>
        <taxon>Asteroideae</taxon>
        <taxon>Anthemideae</taxon>
        <taxon>Anthemidinae</taxon>
        <taxon>Tanacetum</taxon>
    </lineage>
</organism>
<proteinExistence type="predicted"/>
<protein>
    <recommendedName>
        <fullName evidence="1">Replication factor A C-terminal domain-containing protein</fullName>
    </recommendedName>
</protein>
<dbReference type="EMBL" id="BKCJ010001266">
    <property type="protein sequence ID" value="GEU40149.1"/>
    <property type="molecule type" value="Genomic_DNA"/>
</dbReference>